<protein>
    <submittedName>
        <fullName evidence="1">Uncharacterized protein</fullName>
    </submittedName>
</protein>
<accession>A0A6H2A385</accession>
<dbReference type="EMBL" id="MT144467">
    <property type="protein sequence ID" value="QJA53975.1"/>
    <property type="molecule type" value="Genomic_DNA"/>
</dbReference>
<organism evidence="1">
    <name type="scientific">viral metagenome</name>
    <dbReference type="NCBI Taxonomy" id="1070528"/>
    <lineage>
        <taxon>unclassified sequences</taxon>
        <taxon>metagenomes</taxon>
        <taxon>organismal metagenomes</taxon>
    </lineage>
</organism>
<dbReference type="AlphaFoldDB" id="A0A6H2A385"/>
<reference evidence="1" key="1">
    <citation type="submission" date="2020-03" db="EMBL/GenBank/DDBJ databases">
        <title>The deep terrestrial virosphere.</title>
        <authorList>
            <person name="Holmfeldt K."/>
            <person name="Nilsson E."/>
            <person name="Simone D."/>
            <person name="Lopez-Fernandez M."/>
            <person name="Wu X."/>
            <person name="de Brujin I."/>
            <person name="Lundin D."/>
            <person name="Andersson A."/>
            <person name="Bertilsson S."/>
            <person name="Dopson M."/>
        </authorList>
    </citation>
    <scope>NUCLEOTIDE SEQUENCE</scope>
    <source>
        <strain evidence="1">TM448A04255</strain>
    </source>
</reference>
<evidence type="ECO:0000313" key="1">
    <source>
        <dbReference type="EMBL" id="QJA53975.1"/>
    </source>
</evidence>
<name>A0A6H2A385_9ZZZZ</name>
<proteinExistence type="predicted"/>
<gene>
    <name evidence="1" type="ORF">TM448A04255_0004</name>
</gene>
<sequence>MEVINIRSIGKKNINLVKKLTREAIKKRQKPYRSILEITCYQGIDEEIIDKLPVELWDTWEMADQEIRRIINDTLEAF</sequence>